<dbReference type="KEGG" id="vg:955089"/>
<name>Q8JKQ4_9VIRU</name>
<organism evidence="1 2">
    <name type="scientific">Heliothis zea nudivirus 1</name>
    <dbReference type="NCBI Taxonomy" id="3116536"/>
    <lineage>
        <taxon>Viruses</taxon>
        <taxon>Viruses incertae sedis</taxon>
        <taxon>Naldaviricetes</taxon>
        <taxon>Lefavirales</taxon>
        <taxon>Nudiviridae</taxon>
        <taxon>Betanudivirus</taxon>
        <taxon>Betanudivirus hezeae</taxon>
    </lineage>
</organism>
<proteinExistence type="predicted"/>
<reference evidence="1 2" key="1">
    <citation type="journal article" date="2002" name="J. Virol.">
        <title>Analysis of the complete genome sequence of the Hz-1 virus suggests that it is related to members of the Baculoviridae.</title>
        <authorList>
            <person name="Cheng C.H."/>
            <person name="Liu S.M."/>
            <person name="Chow T.Y."/>
            <person name="Hsiao Y.Y."/>
            <person name="Wang D.P."/>
            <person name="Huang J.J."/>
            <person name="Chen H.H."/>
        </authorList>
    </citation>
    <scope>NUCLEOTIDE SEQUENCE [LARGE SCALE GENOMIC DNA]</scope>
</reference>
<evidence type="ECO:0000313" key="2">
    <source>
        <dbReference type="Proteomes" id="UP000232784"/>
    </source>
</evidence>
<gene>
    <name evidence="1" type="primary">orf57</name>
</gene>
<keyword evidence="2" id="KW-1185">Reference proteome</keyword>
<evidence type="ECO:0000313" key="1">
    <source>
        <dbReference type="EMBL" id="AAN04351.1"/>
    </source>
</evidence>
<dbReference type="Proteomes" id="UP000232784">
    <property type="component" value="Segment"/>
</dbReference>
<sequence>MMSFLFLCKTRPFSTRMLSMNKCIKSRTMHVSKKYNGYTLLQNTLYTIFNIFRYNVTNLITIVLGYIQRLIHVGSFQKLGTDGQMPIQFTNDNLCTESVQLHLRFHLSFQLVRVPATLTLNHVSHIAIGDKVVADCILGDHHRFGGLGQFHLSRHLVAALEVLVHIVLVLLQYNLGIVLNVVIVPIVQSLAHNDRHRTIGKVHHCIVVGAIHHPNRCVIHVQKVSRSIQRREHRLQRQLWILQFALHGPLNLLHHERVRILCSQSVRRHSDARIVTDNRKNHIVAIKTKASTKTSAHDQRECLIKPE</sequence>
<protein>
    <submittedName>
        <fullName evidence="1">Orf57</fullName>
    </submittedName>
</protein>
<accession>Q8JKQ4</accession>
<dbReference type="EMBL" id="AF451898">
    <property type="protein sequence ID" value="AAN04351.1"/>
    <property type="molecule type" value="Genomic_DNA"/>
</dbReference>